<proteinExistence type="inferred from homology"/>
<evidence type="ECO:0000256" key="5">
    <source>
        <dbReference type="ARBA" id="ARBA00022679"/>
    </source>
</evidence>
<comment type="similarity">
    <text evidence="2">Belongs to the HPPK family.</text>
</comment>
<evidence type="ECO:0000256" key="6">
    <source>
        <dbReference type="ARBA" id="ARBA00022741"/>
    </source>
</evidence>
<evidence type="ECO:0000256" key="10">
    <source>
        <dbReference type="ARBA" id="ARBA00029409"/>
    </source>
</evidence>
<organism evidence="14 15">
    <name type="scientific">Xylanibacter caecicola</name>
    <dbReference type="NCBI Taxonomy" id="2736294"/>
    <lineage>
        <taxon>Bacteria</taxon>
        <taxon>Pseudomonadati</taxon>
        <taxon>Bacteroidota</taxon>
        <taxon>Bacteroidia</taxon>
        <taxon>Bacteroidales</taxon>
        <taxon>Prevotellaceae</taxon>
        <taxon>Xylanibacter</taxon>
    </lineage>
</organism>
<keyword evidence="9" id="KW-0289">Folate biosynthesis</keyword>
<dbReference type="RefSeq" id="WP_172345473.1">
    <property type="nucleotide sequence ID" value="NZ_CASYYZ010000058.1"/>
</dbReference>
<keyword evidence="7" id="KW-0418">Kinase</keyword>
<evidence type="ECO:0000256" key="8">
    <source>
        <dbReference type="ARBA" id="ARBA00022840"/>
    </source>
</evidence>
<evidence type="ECO:0000256" key="7">
    <source>
        <dbReference type="ARBA" id="ARBA00022777"/>
    </source>
</evidence>
<keyword evidence="15" id="KW-1185">Reference proteome</keyword>
<evidence type="ECO:0000259" key="13">
    <source>
        <dbReference type="Pfam" id="PF01288"/>
    </source>
</evidence>
<feature type="domain" description="7,8-dihydro-6-hydroxymethylpterin-pyrophosphokinase" evidence="13">
    <location>
        <begin position="5"/>
        <end position="114"/>
    </location>
</feature>
<name>A0ABX2B411_9BACT</name>
<keyword evidence="8" id="KW-0067">ATP-binding</keyword>
<comment type="function">
    <text evidence="10">Catalyzes the transfer of pyrophosphate from adenosine triphosphate (ATP) to 6-hydroxymethyl-7,8-dihydropterin, an enzymatic step in folate biosynthesis pathway.</text>
</comment>
<dbReference type="Proteomes" id="UP000820977">
    <property type="component" value="Unassembled WGS sequence"/>
</dbReference>
<sequence>MNNIIISLGSNTDQARNIILAVKMIGEMFPFAEFTEALWTEPVGMKSEKFLNCLCHIKSRDDMAAVESNLKYIERCIGRTAENSMKGIIAIDIDILKFNDTRLHTGDWQRDYIQKLIKNISF</sequence>
<evidence type="ECO:0000256" key="11">
    <source>
        <dbReference type="ARBA" id="ARBA00029766"/>
    </source>
</evidence>
<protein>
    <recommendedName>
        <fullName evidence="4">2-amino-4-hydroxy-6-hydroxymethyldihydropteridine pyrophosphokinase</fullName>
        <ecNumber evidence="3">2.7.6.3</ecNumber>
    </recommendedName>
    <alternativeName>
        <fullName evidence="11">6-hydroxymethyl-7,8-dihydropterin pyrophosphokinase</fullName>
    </alternativeName>
    <alternativeName>
        <fullName evidence="12">7,8-dihydro-6-hydroxymethylpterin-pyrophosphokinase</fullName>
    </alternativeName>
</protein>
<dbReference type="SUPFAM" id="SSF55083">
    <property type="entry name" value="6-hydroxymethyl-7,8-dihydropterin pyrophosphokinase, HPPK"/>
    <property type="match status" value="1"/>
</dbReference>
<dbReference type="PANTHER" id="PTHR43071:SF1">
    <property type="entry name" value="2-AMINO-4-HYDROXY-6-HYDROXYMETHYLDIHYDROPTERIDINE PYROPHOSPHOKINASE"/>
    <property type="match status" value="1"/>
</dbReference>
<accession>A0ABX2B411</accession>
<reference evidence="14 15" key="1">
    <citation type="submission" date="2020-05" db="EMBL/GenBank/DDBJ databases">
        <title>Distinct polysaccharide utilization as determinants for interspecies competition between intestinal Prevotella spp.</title>
        <authorList>
            <person name="Galvez E.J.C."/>
            <person name="Iljazovic A."/>
            <person name="Strowig T."/>
        </authorList>
    </citation>
    <scope>NUCLEOTIDE SEQUENCE [LARGE SCALE GENOMIC DNA]</scope>
    <source>
        <strain evidence="14 15">PCHR</strain>
    </source>
</reference>
<gene>
    <name evidence="14" type="ORF">HPS54_10895</name>
</gene>
<dbReference type="PANTHER" id="PTHR43071">
    <property type="entry name" value="2-AMINO-4-HYDROXY-6-HYDROXYMETHYLDIHYDROPTERIDINE PYROPHOSPHOKINASE"/>
    <property type="match status" value="1"/>
</dbReference>
<comment type="pathway">
    <text evidence="1">Cofactor biosynthesis; tetrahydrofolate biosynthesis; 2-amino-4-hydroxy-6-hydroxymethyl-7,8-dihydropteridine diphosphate from 7,8-dihydroneopterin triphosphate: step 4/4.</text>
</comment>
<evidence type="ECO:0000256" key="4">
    <source>
        <dbReference type="ARBA" id="ARBA00016218"/>
    </source>
</evidence>
<evidence type="ECO:0000256" key="2">
    <source>
        <dbReference type="ARBA" id="ARBA00005810"/>
    </source>
</evidence>
<keyword evidence="5" id="KW-0808">Transferase</keyword>
<dbReference type="Gene3D" id="3.30.70.560">
    <property type="entry name" value="7,8-Dihydro-6-hydroxymethylpterin-pyrophosphokinase HPPK"/>
    <property type="match status" value="1"/>
</dbReference>
<dbReference type="InterPro" id="IPR035907">
    <property type="entry name" value="Hppk_sf"/>
</dbReference>
<comment type="caution">
    <text evidence="14">The sequence shown here is derived from an EMBL/GenBank/DDBJ whole genome shotgun (WGS) entry which is preliminary data.</text>
</comment>
<dbReference type="EC" id="2.7.6.3" evidence="3"/>
<dbReference type="InterPro" id="IPR000550">
    <property type="entry name" value="Hppk"/>
</dbReference>
<evidence type="ECO:0000313" key="15">
    <source>
        <dbReference type="Proteomes" id="UP000820977"/>
    </source>
</evidence>
<evidence type="ECO:0000256" key="12">
    <source>
        <dbReference type="ARBA" id="ARBA00033413"/>
    </source>
</evidence>
<dbReference type="Pfam" id="PF01288">
    <property type="entry name" value="HPPK"/>
    <property type="match status" value="1"/>
</dbReference>
<evidence type="ECO:0000256" key="9">
    <source>
        <dbReference type="ARBA" id="ARBA00022909"/>
    </source>
</evidence>
<keyword evidence="6" id="KW-0547">Nucleotide-binding</keyword>
<dbReference type="EMBL" id="JABKKJ010000024">
    <property type="protein sequence ID" value="NPE26008.1"/>
    <property type="molecule type" value="Genomic_DNA"/>
</dbReference>
<evidence type="ECO:0000313" key="14">
    <source>
        <dbReference type="EMBL" id="NPE26008.1"/>
    </source>
</evidence>
<evidence type="ECO:0000256" key="1">
    <source>
        <dbReference type="ARBA" id="ARBA00005051"/>
    </source>
</evidence>
<evidence type="ECO:0000256" key="3">
    <source>
        <dbReference type="ARBA" id="ARBA00013253"/>
    </source>
</evidence>